<feature type="transmembrane region" description="Helical" evidence="8">
    <location>
        <begin position="135"/>
        <end position="153"/>
    </location>
</feature>
<dbReference type="CAZy" id="GT83">
    <property type="family name" value="Glycosyltransferase Family 83"/>
</dbReference>
<dbReference type="STRING" id="167542.P9515_13491"/>
<feature type="transmembrane region" description="Helical" evidence="8">
    <location>
        <begin position="348"/>
        <end position="365"/>
    </location>
</feature>
<dbReference type="EMBL" id="CP000552">
    <property type="protein sequence ID" value="ABM72556.1"/>
    <property type="molecule type" value="Genomic_DNA"/>
</dbReference>
<evidence type="ECO:0000256" key="3">
    <source>
        <dbReference type="ARBA" id="ARBA00022676"/>
    </source>
</evidence>
<feature type="transmembrane region" description="Helical" evidence="8">
    <location>
        <begin position="101"/>
        <end position="123"/>
    </location>
</feature>
<dbReference type="GO" id="GO:0016763">
    <property type="term" value="F:pentosyltransferase activity"/>
    <property type="evidence" value="ECO:0007669"/>
    <property type="project" value="TreeGrafter"/>
</dbReference>
<feature type="transmembrane region" description="Helical" evidence="8">
    <location>
        <begin position="280"/>
        <end position="303"/>
    </location>
</feature>
<evidence type="ECO:0000256" key="4">
    <source>
        <dbReference type="ARBA" id="ARBA00022679"/>
    </source>
</evidence>
<evidence type="ECO:0000256" key="1">
    <source>
        <dbReference type="ARBA" id="ARBA00004651"/>
    </source>
</evidence>
<dbReference type="Pfam" id="PF13231">
    <property type="entry name" value="PMT_2"/>
    <property type="match status" value="1"/>
</dbReference>
<feature type="transmembrane region" description="Helical" evidence="8">
    <location>
        <begin position="228"/>
        <end position="247"/>
    </location>
</feature>
<proteinExistence type="predicted"/>
<feature type="domain" description="Glycosyltransferase RgtA/B/C/D-like" evidence="9">
    <location>
        <begin position="74"/>
        <end position="244"/>
    </location>
</feature>
<evidence type="ECO:0000256" key="5">
    <source>
        <dbReference type="ARBA" id="ARBA00022692"/>
    </source>
</evidence>
<evidence type="ECO:0000256" key="8">
    <source>
        <dbReference type="SAM" id="Phobius"/>
    </source>
</evidence>
<keyword evidence="2" id="KW-1003">Cell membrane</keyword>
<keyword evidence="7 8" id="KW-0472">Membrane</keyword>
<evidence type="ECO:0000313" key="10">
    <source>
        <dbReference type="EMBL" id="ABM72556.1"/>
    </source>
</evidence>
<dbReference type="InterPro" id="IPR050297">
    <property type="entry name" value="LipidA_mod_glycosyltrf_83"/>
</dbReference>
<dbReference type="GO" id="GO:0010041">
    <property type="term" value="P:response to iron(III) ion"/>
    <property type="evidence" value="ECO:0007669"/>
    <property type="project" value="TreeGrafter"/>
</dbReference>
<name>A2BXP5_PROM5</name>
<dbReference type="eggNOG" id="COG1807">
    <property type="taxonomic scope" value="Bacteria"/>
</dbReference>
<dbReference type="HOGENOM" id="CLU_019200_0_1_3"/>
<feature type="transmembrane region" description="Helical" evidence="8">
    <location>
        <begin position="447"/>
        <end position="464"/>
    </location>
</feature>
<dbReference type="PANTHER" id="PTHR33908:SF3">
    <property type="entry name" value="UNDECAPRENYL PHOSPHATE-ALPHA-4-AMINO-4-DEOXY-L-ARABINOSE ARABINOSYL TRANSFERASE"/>
    <property type="match status" value="1"/>
</dbReference>
<feature type="transmembrane region" description="Helical" evidence="8">
    <location>
        <begin position="419"/>
        <end position="440"/>
    </location>
</feature>
<reference evidence="10 11" key="1">
    <citation type="journal article" date="2007" name="PLoS Genet.">
        <title>Patterns and implications of gene gain and loss in the evolution of Prochlorococcus.</title>
        <authorList>
            <person name="Kettler G.C."/>
            <person name="Martiny A.C."/>
            <person name="Huang K."/>
            <person name="Zucker J."/>
            <person name="Coleman M.L."/>
            <person name="Rodrigue S."/>
            <person name="Chen F."/>
            <person name="Lapidus A."/>
            <person name="Ferriera S."/>
            <person name="Johnson J."/>
            <person name="Steglich C."/>
            <person name="Church G.M."/>
            <person name="Richardson P."/>
            <person name="Chisholm S.W."/>
        </authorList>
    </citation>
    <scope>NUCLEOTIDE SEQUENCE [LARGE SCALE GENOMIC DNA]</scope>
    <source>
        <strain evidence="10 11">MIT 9515</strain>
    </source>
</reference>
<dbReference type="KEGG" id="pmc:P9515_13491"/>
<accession>A2BXP5</accession>
<dbReference type="RefSeq" id="WP_011820653.1">
    <property type="nucleotide sequence ID" value="NC_008817.1"/>
</dbReference>
<comment type="subcellular location">
    <subcellularLocation>
        <location evidence="1">Cell membrane</location>
        <topology evidence="1">Multi-pass membrane protein</topology>
    </subcellularLocation>
</comment>
<keyword evidence="5 8" id="KW-0812">Transmembrane</keyword>
<evidence type="ECO:0000256" key="2">
    <source>
        <dbReference type="ARBA" id="ARBA00022475"/>
    </source>
</evidence>
<dbReference type="AlphaFoldDB" id="A2BXP5"/>
<evidence type="ECO:0000256" key="6">
    <source>
        <dbReference type="ARBA" id="ARBA00022989"/>
    </source>
</evidence>
<dbReference type="PANTHER" id="PTHR33908">
    <property type="entry name" value="MANNOSYLTRANSFERASE YKCB-RELATED"/>
    <property type="match status" value="1"/>
</dbReference>
<dbReference type="InterPro" id="IPR038731">
    <property type="entry name" value="RgtA/B/C-like"/>
</dbReference>
<sequence>MILLKSEKRLFINSKKRLFTFLIILVFGIIIFLFGLGSTGLVDETPPLFAAAGKAMSESGDWLTPKVNGILRFDKPPLIYWLMGLFYSLPKNELWDSFGTIAARLPSALASLFLMLIIGDTIYCWPQKGVRKSSTPIVASLGFALSPLIIVWSRTAVSDALLCGTLGISLLLFWRRMASNKKDNCISPWVFMGLAILTKGPVAFVLATLTISSFLFTQKNWKKLLDKINLKKGVLVTVLISLPWYVLELIKEGKPFWDSFFGYHNFQRYTSVVNNHSEPIWFFLYIMVVGSLPFTPFLFHGILEAYKDLITSLKKGCIPSESLFIYCLCWLGSVFVFFSISATKLPSYWLPAIPAAAILVSNSYTKIQNQKKVFSSLWIINLLILLGLSIAFFLSNIWLDAINDPEMPNLASNLLSTGIILKARLFFVAFTIIGIVLFVLRSPKTLIYLQIIFFIGQAFLMPPIRKLGDTSRQLPLRNISKQILNSREEGETLAMIGIRKPSLHFYTKQIVFYESSAAEGVINLFERFKFERRTNFQDKPNYEHEYFLVVIDKYSAKKEHWSNMKHQKLGSHGIYHLWRIKKSELNAQSIDLLNDGFEANWRKKRVEKF</sequence>
<feature type="transmembrane region" description="Helical" evidence="8">
    <location>
        <begin position="377"/>
        <end position="399"/>
    </location>
</feature>
<keyword evidence="6 8" id="KW-1133">Transmembrane helix</keyword>
<dbReference type="GeneID" id="60200591"/>
<dbReference type="OrthoDB" id="9775035at2"/>
<feature type="transmembrane region" description="Helical" evidence="8">
    <location>
        <begin position="21"/>
        <end position="42"/>
    </location>
</feature>
<feature type="transmembrane region" description="Helical" evidence="8">
    <location>
        <begin position="189"/>
        <end position="216"/>
    </location>
</feature>
<keyword evidence="4 10" id="KW-0808">Transferase</keyword>
<evidence type="ECO:0000259" key="9">
    <source>
        <dbReference type="Pfam" id="PF13231"/>
    </source>
</evidence>
<keyword evidence="3" id="KW-0328">Glycosyltransferase</keyword>
<dbReference type="GO" id="GO:0005886">
    <property type="term" value="C:plasma membrane"/>
    <property type="evidence" value="ECO:0007669"/>
    <property type="project" value="UniProtKB-SubCell"/>
</dbReference>
<feature type="transmembrane region" description="Helical" evidence="8">
    <location>
        <begin position="323"/>
        <end position="342"/>
    </location>
</feature>
<evidence type="ECO:0000313" key="11">
    <source>
        <dbReference type="Proteomes" id="UP000001589"/>
    </source>
</evidence>
<dbReference type="GO" id="GO:0009103">
    <property type="term" value="P:lipopolysaccharide biosynthetic process"/>
    <property type="evidence" value="ECO:0007669"/>
    <property type="project" value="UniProtKB-ARBA"/>
</dbReference>
<evidence type="ECO:0000256" key="7">
    <source>
        <dbReference type="ARBA" id="ARBA00023136"/>
    </source>
</evidence>
<dbReference type="Proteomes" id="UP000001589">
    <property type="component" value="Chromosome"/>
</dbReference>
<organism evidence="10 11">
    <name type="scientific">Prochlorococcus marinus (strain MIT 9515)</name>
    <dbReference type="NCBI Taxonomy" id="167542"/>
    <lineage>
        <taxon>Bacteria</taxon>
        <taxon>Bacillati</taxon>
        <taxon>Cyanobacteriota</taxon>
        <taxon>Cyanophyceae</taxon>
        <taxon>Synechococcales</taxon>
        <taxon>Prochlorococcaceae</taxon>
        <taxon>Prochlorococcus</taxon>
    </lineage>
</organism>
<protein>
    <submittedName>
        <fullName evidence="10">4-amino-4-deoxy-L-arabinose transferase and related glycosyltransferases of PMT family</fullName>
    </submittedName>
</protein>
<gene>
    <name evidence="10" type="ordered locus">P9515_13491</name>
</gene>